<evidence type="ECO:0000256" key="1">
    <source>
        <dbReference type="SAM" id="Phobius"/>
    </source>
</evidence>
<feature type="transmembrane region" description="Helical" evidence="1">
    <location>
        <begin position="20"/>
        <end position="40"/>
    </location>
</feature>
<comment type="caution">
    <text evidence="2">The sequence shown here is derived from an EMBL/GenBank/DDBJ whole genome shotgun (WGS) entry which is preliminary data.</text>
</comment>
<evidence type="ECO:0000313" key="2">
    <source>
        <dbReference type="EMBL" id="KAF0651530.1"/>
    </source>
</evidence>
<dbReference type="RefSeq" id="WP_031128885.1">
    <property type="nucleotide sequence ID" value="NZ_ASYR01000003.1"/>
</dbReference>
<dbReference type="GeneID" id="91405257"/>
<dbReference type="Proteomes" id="UP000731519">
    <property type="component" value="Unassembled WGS sequence"/>
</dbReference>
<gene>
    <name evidence="2" type="ORF">K701_03215</name>
</gene>
<evidence type="ECO:0000313" key="3">
    <source>
        <dbReference type="Proteomes" id="UP000731519"/>
    </source>
</evidence>
<reference evidence="2 3" key="1">
    <citation type="submission" date="2013-05" db="EMBL/GenBank/DDBJ databases">
        <title>Genome Sequence of Streptomyces fradiae.</title>
        <authorList>
            <person name="Kirby R."/>
        </authorList>
    </citation>
    <scope>NUCLEOTIDE SEQUENCE [LARGE SCALE GENOMIC DNA]</scope>
    <source>
        <strain evidence="2 3">ATCC 10745</strain>
    </source>
</reference>
<keyword evidence="1" id="KW-0472">Membrane</keyword>
<proteinExistence type="predicted"/>
<feature type="transmembrane region" description="Helical" evidence="1">
    <location>
        <begin position="52"/>
        <end position="77"/>
    </location>
</feature>
<organism evidence="2 3">
    <name type="scientific">Streptomyces fradiae ATCC 10745 = DSM 40063</name>
    <dbReference type="NCBI Taxonomy" id="1319510"/>
    <lineage>
        <taxon>Bacteria</taxon>
        <taxon>Bacillati</taxon>
        <taxon>Actinomycetota</taxon>
        <taxon>Actinomycetes</taxon>
        <taxon>Kitasatosporales</taxon>
        <taxon>Streptomycetaceae</taxon>
        <taxon>Streptomyces</taxon>
    </lineage>
</organism>
<keyword evidence="1" id="KW-0812">Transmembrane</keyword>
<keyword evidence="3" id="KW-1185">Reference proteome</keyword>
<name>A0ABQ6Y1H9_STRFR</name>
<sequence length="211" mass="22276">MTEAYYAQRVQSGFNARLRAQAAQSTITLFAGGLFAALTFTTLADRGKPTQVAAVIAVALWLIAALLYMSAVALPVVDAPGPGFVKTREALVKRVLDKANHEAREIDKRQARANWVAATAVFMSVVTFALGVLLGPEEESVAGTVVVDPSYRTTLIALCGSGLDRISGKVVKGSLTAQFIEVKPEKGTCEGQGDSLRIPRSAVKGVRLGDG</sequence>
<dbReference type="EMBL" id="ASYR01000003">
    <property type="protein sequence ID" value="KAF0651530.1"/>
    <property type="molecule type" value="Genomic_DNA"/>
</dbReference>
<keyword evidence="1" id="KW-1133">Transmembrane helix</keyword>
<feature type="transmembrane region" description="Helical" evidence="1">
    <location>
        <begin position="115"/>
        <end position="134"/>
    </location>
</feature>
<protein>
    <submittedName>
        <fullName evidence="2">Uncharacterized protein</fullName>
    </submittedName>
</protein>
<accession>A0ABQ6Y1H9</accession>